<dbReference type="InterPro" id="IPR012577">
    <property type="entry name" value="NIPSNAP"/>
</dbReference>
<dbReference type="Pfam" id="PF07978">
    <property type="entry name" value="NIPSNAP"/>
    <property type="match status" value="1"/>
</dbReference>
<dbReference type="Gene3D" id="3.30.70.100">
    <property type="match status" value="2"/>
</dbReference>
<dbReference type="EMBL" id="PDLO01000002">
    <property type="protein sequence ID" value="PHK99310.1"/>
    <property type="molecule type" value="Genomic_DNA"/>
</dbReference>
<dbReference type="InterPro" id="IPR006311">
    <property type="entry name" value="TAT_signal"/>
</dbReference>
<protein>
    <submittedName>
        <fullName evidence="2">NIPSNAP family containing protein</fullName>
    </submittedName>
</protein>
<dbReference type="InterPro" id="IPR011008">
    <property type="entry name" value="Dimeric_a/b-barrel"/>
</dbReference>
<comment type="caution">
    <text evidence="2">The sequence shown here is derived from an EMBL/GenBank/DDBJ whole genome shotgun (WGS) entry which is preliminary data.</text>
</comment>
<dbReference type="InterPro" id="IPR019546">
    <property type="entry name" value="TAT_signal_bac_arc"/>
</dbReference>
<dbReference type="AlphaFoldDB" id="A0A2G0CHB1"/>
<dbReference type="PROSITE" id="PS51318">
    <property type="entry name" value="TAT"/>
    <property type="match status" value="1"/>
</dbReference>
<evidence type="ECO:0000313" key="3">
    <source>
        <dbReference type="Proteomes" id="UP000226437"/>
    </source>
</evidence>
<dbReference type="NCBIfam" id="TIGR01409">
    <property type="entry name" value="TAT_signal_seq"/>
    <property type="match status" value="1"/>
</dbReference>
<reference evidence="2 3" key="1">
    <citation type="submission" date="2017-10" db="EMBL/GenBank/DDBJ databases">
        <title>The draft genome sequence of Lewinella marina KCTC 32374.</title>
        <authorList>
            <person name="Wang K."/>
        </authorList>
    </citation>
    <scope>NUCLEOTIDE SEQUENCE [LARGE SCALE GENOMIC DNA]</scope>
    <source>
        <strain evidence="2 3">MKG-38</strain>
    </source>
</reference>
<dbReference type="Proteomes" id="UP000226437">
    <property type="component" value="Unassembled WGS sequence"/>
</dbReference>
<dbReference type="RefSeq" id="WP_099105925.1">
    <property type="nucleotide sequence ID" value="NZ_JAATJF010000002.1"/>
</dbReference>
<organism evidence="2 3">
    <name type="scientific">Neolewinella marina</name>
    <dbReference type="NCBI Taxonomy" id="438751"/>
    <lineage>
        <taxon>Bacteria</taxon>
        <taxon>Pseudomonadati</taxon>
        <taxon>Bacteroidota</taxon>
        <taxon>Saprospiria</taxon>
        <taxon>Saprospirales</taxon>
        <taxon>Lewinellaceae</taxon>
        <taxon>Neolewinella</taxon>
    </lineage>
</organism>
<gene>
    <name evidence="2" type="ORF">CGL56_07600</name>
</gene>
<dbReference type="SUPFAM" id="SSF54909">
    <property type="entry name" value="Dimeric alpha+beta barrel"/>
    <property type="match status" value="2"/>
</dbReference>
<proteinExistence type="predicted"/>
<evidence type="ECO:0000259" key="1">
    <source>
        <dbReference type="Pfam" id="PF07978"/>
    </source>
</evidence>
<name>A0A2G0CHB1_9BACT</name>
<keyword evidence="3" id="KW-1185">Reference proteome</keyword>
<accession>A0A2G0CHB1</accession>
<feature type="domain" description="NIPSNAP" evidence="1">
    <location>
        <begin position="156"/>
        <end position="254"/>
    </location>
</feature>
<evidence type="ECO:0000313" key="2">
    <source>
        <dbReference type="EMBL" id="PHK99310.1"/>
    </source>
</evidence>
<sequence>MQRRNFIKAGAAGAVAVAGSPLGAMNRTRPAADNEIIEWRTYEMNFGGNEKLLRDYLTNALHPALLRKGATQFALFHEYGQPNPAKLHAMISYPDAATYVAAQSLADDQVYQSAAKEYDAVSADKPIYARFTTWLMRAFDGMPKSVGTDPNAGLFELRIYEGYSEDAVRRKIRMFNDHEVQIFKDTDLDAVFYGDLIAGPHRPALAYLLQFDDMEERDANWSKFSAHPEWVRIKGLPEFANSVSNIRRTFLVPV</sequence>
<dbReference type="OrthoDB" id="192769at2"/>